<name>A0A3T1CEG8_9SPHN</name>
<accession>A0A3T1CEG8</accession>
<proteinExistence type="predicted"/>
<dbReference type="EMBL" id="AP019389">
    <property type="protein sequence ID" value="BBI19333.1"/>
    <property type="molecule type" value="Genomic_DNA"/>
</dbReference>
<evidence type="ECO:0000313" key="2">
    <source>
        <dbReference type="Proteomes" id="UP000290057"/>
    </source>
</evidence>
<dbReference type="AlphaFoldDB" id="A0A3T1CEG8"/>
<reference evidence="1 2" key="1">
    <citation type="submission" date="2019-01" db="EMBL/GenBank/DDBJ databases">
        <title>Complete genome sequence of Erythrobacter flavus KJ5.</title>
        <authorList>
            <person name="Kanesaki Y."/>
            <person name="Brotosudarmo T."/>
            <person name="Moriuchi R."/>
            <person name="Awai K."/>
        </authorList>
    </citation>
    <scope>NUCLEOTIDE SEQUENCE [LARGE SCALE GENOMIC DNA]</scope>
    <source>
        <strain evidence="1 2">KJ5</strain>
    </source>
</reference>
<sequence length="207" mass="22997">MDQLRDFGIEPRTVGGPYGKNIDRLVADILATNSPFVICDYRLQPKNLASFNGSRVIQALRATNKPAMLMTMFQSNNRLELREARADIPLVVGRGEFDVEMLAAYAEICTRELSGDPVDERRAHRTLIEIKDIRNSGGDSELDVVIPNWRPDQSIILPTQCVANGLIARVEPGDFLLGDVNVGANNEDDLFFRNVDEIVKAAEIADL</sequence>
<organism evidence="1 2">
    <name type="scientific">Qipengyuania flava</name>
    <dbReference type="NCBI Taxonomy" id="192812"/>
    <lineage>
        <taxon>Bacteria</taxon>
        <taxon>Pseudomonadati</taxon>
        <taxon>Pseudomonadota</taxon>
        <taxon>Alphaproteobacteria</taxon>
        <taxon>Sphingomonadales</taxon>
        <taxon>Erythrobacteraceae</taxon>
        <taxon>Qipengyuania</taxon>
    </lineage>
</organism>
<dbReference type="Proteomes" id="UP000290057">
    <property type="component" value="Chromosome"/>
</dbReference>
<gene>
    <name evidence="1" type="ORF">EKJ_01800</name>
</gene>
<evidence type="ECO:0000313" key="1">
    <source>
        <dbReference type="EMBL" id="BBI19333.1"/>
    </source>
</evidence>
<protein>
    <submittedName>
        <fullName evidence="1">Uncharacterized protein</fullName>
    </submittedName>
</protein>
<dbReference type="RefSeq" id="WP_130585578.1">
    <property type="nucleotide sequence ID" value="NZ_AP019389.1"/>
</dbReference>
<keyword evidence="2" id="KW-1185">Reference proteome</keyword>